<accession>A0ABY0BIV1</accession>
<keyword evidence="2" id="KW-1185">Reference proteome</keyword>
<evidence type="ECO:0000313" key="2">
    <source>
        <dbReference type="Proteomes" id="UP000268436"/>
    </source>
</evidence>
<protein>
    <submittedName>
        <fullName evidence="1">Uncharacterized protein</fullName>
    </submittedName>
</protein>
<dbReference type="Proteomes" id="UP000268436">
    <property type="component" value="Unassembled WGS sequence"/>
</dbReference>
<proteinExistence type="predicted"/>
<dbReference type="EMBL" id="RYER01000019">
    <property type="protein sequence ID" value="RUO15512.1"/>
    <property type="molecule type" value="Genomic_DNA"/>
</dbReference>
<dbReference type="RefSeq" id="WP_003657041.1">
    <property type="nucleotide sequence ID" value="NZ_CP010900.1"/>
</dbReference>
<comment type="caution">
    <text evidence="1">The sequence shown here is derived from an EMBL/GenBank/DDBJ whole genome shotgun (WGS) entry which is preliminary data.</text>
</comment>
<name>A0ABY0BIV1_MORCA</name>
<organism evidence="1 2">
    <name type="scientific">Moraxella catarrhalis</name>
    <name type="common">Branhamella catarrhalis</name>
    <dbReference type="NCBI Taxonomy" id="480"/>
    <lineage>
        <taxon>Bacteria</taxon>
        <taxon>Pseudomonadati</taxon>
        <taxon>Pseudomonadota</taxon>
        <taxon>Gammaproteobacteria</taxon>
        <taxon>Moraxellales</taxon>
        <taxon>Moraxellaceae</taxon>
        <taxon>Moraxella</taxon>
    </lineage>
</organism>
<reference evidence="1 2" key="1">
    <citation type="submission" date="2018-12" db="EMBL/GenBank/DDBJ databases">
        <title>Persistence of Moraxella catarrhalis in Chronic Obstructive Pulmonary Disease and Regulation of the Hag/MID Adhesin.</title>
        <authorList>
            <person name="Murphy T."/>
            <person name="Zhao X."/>
            <person name="Vyas G."/>
            <person name="Aluvathingal J."/>
            <person name="Nadendla S."/>
            <person name="Tallon L."/>
            <person name="Tettelin H."/>
        </authorList>
    </citation>
    <scope>NUCLEOTIDE SEQUENCE [LARGE SCALE GENOMIC DNA]</scope>
    <source>
        <strain evidence="1 2">173P27B1</strain>
    </source>
</reference>
<evidence type="ECO:0000313" key="1">
    <source>
        <dbReference type="EMBL" id="RUO15512.1"/>
    </source>
</evidence>
<gene>
    <name evidence="1" type="ORF">EJK54_1339</name>
</gene>
<sequence>MKKYHKLNSQEQIAPQVNYGIECQALGIYRMFDDKSDAQVFAEQLQIDYPHHDILRVKGYFLLGVMNEN</sequence>